<evidence type="ECO:0000313" key="20">
    <source>
        <dbReference type="Proteomes" id="UP000286715"/>
    </source>
</evidence>
<feature type="binding site" evidence="16">
    <location>
        <position position="171"/>
    </location>
    <ligand>
        <name>S-adenosyl-L-methionine</name>
        <dbReference type="ChEBI" id="CHEBI:59789"/>
        <label>2</label>
    </ligand>
</feature>
<dbReference type="InterPro" id="IPR034505">
    <property type="entry name" value="Coproporphyrinogen-III_oxidase"/>
</dbReference>
<evidence type="ECO:0000256" key="3">
    <source>
        <dbReference type="ARBA" id="ARBA00005493"/>
    </source>
</evidence>
<feature type="domain" description="Radical SAM core" evidence="18">
    <location>
        <begin position="45"/>
        <end position="282"/>
    </location>
</feature>
<dbReference type="InterPro" id="IPR004558">
    <property type="entry name" value="Coprogen_oxidase_HemN"/>
</dbReference>
<dbReference type="GO" id="GO:0006782">
    <property type="term" value="P:protoporphyrinogen IX biosynthetic process"/>
    <property type="evidence" value="ECO:0007669"/>
    <property type="project" value="UniProtKB-UniPathway"/>
</dbReference>
<comment type="subcellular location">
    <subcellularLocation>
        <location evidence="1 15">Cytoplasm</location>
    </subcellularLocation>
</comment>
<feature type="binding site" evidence="16">
    <location>
        <begin position="66"/>
        <end position="68"/>
    </location>
    <ligand>
        <name>S-adenosyl-L-methionine</name>
        <dbReference type="ChEBI" id="CHEBI:59789"/>
        <label>2</label>
    </ligand>
</feature>
<dbReference type="InterPro" id="IPR023404">
    <property type="entry name" value="rSAM_horseshoe"/>
</dbReference>
<dbReference type="Proteomes" id="UP000286715">
    <property type="component" value="Unassembled WGS sequence"/>
</dbReference>
<dbReference type="InterPro" id="IPR007197">
    <property type="entry name" value="rSAM"/>
</dbReference>
<keyword evidence="10 15" id="KW-0408">Iron</keyword>
<dbReference type="EMBL" id="BHZE01000020">
    <property type="protein sequence ID" value="GCD78320.1"/>
    <property type="molecule type" value="Genomic_DNA"/>
</dbReference>
<dbReference type="Gene3D" id="1.10.10.920">
    <property type="match status" value="1"/>
</dbReference>
<dbReference type="UniPathway" id="UPA00251">
    <property type="reaction ID" value="UER00323"/>
</dbReference>
<sequence>MSLSIETIIKYERPLPRYTSYPTVPFWDAEHFDAEKALGVLRQSMLTKPDVSIYIHLPYCESLCTFCGCNRRITKNHTVEQPYIDAILEEWRLYQLQMPQPPVITHIHLGGGTPTFFSPSELKRLIDGIVGRHKLSPIYEFSIEVHPNTCTYEHIDVLADIGFRRISVGIQDFDPRVQYIINRNQTFEKTRDIIEYARFKGFAGVNVDLVYGLPLQTVESIKHTTEKIAELMPDRIAYYAYAHVPWKSKAQRRYTEADLPSAREKIQMFLSARERLKKLGYEQIAMDHFALPNDSMTKAWHSKSLHRNFMGYTTDSTPLLIGLGASSISDFNGNFAQNYKEVEKYLGEVKAGKLPIERGHLSSEMDKLIADYIMQVMCTGMVKIPTDALSKEHLEFIANQLQNFIEDGILTWEGESLQVTELGQLLLRNIAAVFDTYLFYKGLKENMFSKSV</sequence>
<feature type="binding site" evidence="16">
    <location>
        <position position="144"/>
    </location>
    <ligand>
        <name>S-adenosyl-L-methionine</name>
        <dbReference type="ChEBI" id="CHEBI:59789"/>
        <label>1</label>
    </ligand>
</feature>
<dbReference type="GO" id="GO:0004109">
    <property type="term" value="F:coproporphyrinogen oxidase activity"/>
    <property type="evidence" value="ECO:0007669"/>
    <property type="project" value="InterPro"/>
</dbReference>
<dbReference type="GO" id="GO:0051539">
    <property type="term" value="F:4 iron, 4 sulfur cluster binding"/>
    <property type="evidence" value="ECO:0007669"/>
    <property type="project" value="UniProtKB-KW"/>
</dbReference>
<dbReference type="SUPFAM" id="SSF102114">
    <property type="entry name" value="Radical SAM enzymes"/>
    <property type="match status" value="1"/>
</dbReference>
<dbReference type="EC" id="1.3.98.3" evidence="15"/>
<comment type="cofactor">
    <cofactor evidence="15 17">
        <name>[4Fe-4S] cluster</name>
        <dbReference type="ChEBI" id="CHEBI:49883"/>
    </cofactor>
    <text evidence="15 17">Binds 1 [4Fe-4S] cluster. The cluster is coordinated with 3 cysteines and an exchangeable S-adenosyl-L-methionine.</text>
</comment>
<evidence type="ECO:0000256" key="5">
    <source>
        <dbReference type="ARBA" id="ARBA00022485"/>
    </source>
</evidence>
<feature type="binding site" evidence="17">
    <location>
        <position position="60"/>
    </location>
    <ligand>
        <name>[4Fe-4S] cluster</name>
        <dbReference type="ChEBI" id="CHEBI:49883"/>
        <note>4Fe-4S-S-AdoMet</note>
    </ligand>
</feature>
<protein>
    <recommendedName>
        <fullName evidence="15">Coproporphyrinogen-III oxidase</fullName>
        <ecNumber evidence="15">1.3.98.3</ecNumber>
    </recommendedName>
</protein>
<evidence type="ECO:0000256" key="10">
    <source>
        <dbReference type="ARBA" id="ARBA00023004"/>
    </source>
</evidence>
<dbReference type="OrthoDB" id="9808022at2"/>
<evidence type="ECO:0000256" key="9">
    <source>
        <dbReference type="ARBA" id="ARBA00023002"/>
    </source>
</evidence>
<keyword evidence="8 15" id="KW-0479">Metal-binding</keyword>
<feature type="binding site" evidence="16">
    <location>
        <position position="183"/>
    </location>
    <ligand>
        <name>S-adenosyl-L-methionine</name>
        <dbReference type="ChEBI" id="CHEBI:59789"/>
        <label>2</label>
    </ligand>
</feature>
<feature type="binding site" evidence="17">
    <location>
        <position position="67"/>
    </location>
    <ligand>
        <name>[4Fe-4S] cluster</name>
        <dbReference type="ChEBI" id="CHEBI:49883"/>
        <note>4Fe-4S-S-AdoMet</note>
    </ligand>
</feature>
<evidence type="ECO:0000256" key="8">
    <source>
        <dbReference type="ARBA" id="ARBA00022723"/>
    </source>
</evidence>
<feature type="binding site" evidence="16">
    <location>
        <begin position="112"/>
        <end position="113"/>
    </location>
    <ligand>
        <name>S-adenosyl-L-methionine</name>
        <dbReference type="ChEBI" id="CHEBI:59789"/>
        <label>2</label>
    </ligand>
</feature>
<dbReference type="GO" id="GO:0046872">
    <property type="term" value="F:metal ion binding"/>
    <property type="evidence" value="ECO:0007669"/>
    <property type="project" value="UniProtKB-KW"/>
</dbReference>
<keyword evidence="5 15" id="KW-0004">4Fe-4S</keyword>
<evidence type="ECO:0000256" key="6">
    <source>
        <dbReference type="ARBA" id="ARBA00022490"/>
    </source>
</evidence>
<evidence type="ECO:0000256" key="7">
    <source>
        <dbReference type="ARBA" id="ARBA00022691"/>
    </source>
</evidence>
<dbReference type="RefSeq" id="WP_160160574.1">
    <property type="nucleotide sequence ID" value="NZ_BHZE01000020.1"/>
</dbReference>
<dbReference type="SFLD" id="SFLDG01065">
    <property type="entry name" value="anaerobic_coproporphyrinogen-I"/>
    <property type="match status" value="1"/>
</dbReference>
<evidence type="ECO:0000313" key="19">
    <source>
        <dbReference type="EMBL" id="GCD78320.1"/>
    </source>
</evidence>
<evidence type="ECO:0000256" key="1">
    <source>
        <dbReference type="ARBA" id="ARBA00004496"/>
    </source>
</evidence>
<feature type="binding site" evidence="17">
    <location>
        <position position="64"/>
    </location>
    <ligand>
        <name>[4Fe-4S] cluster</name>
        <dbReference type="ChEBI" id="CHEBI:49883"/>
        <note>4Fe-4S-S-AdoMet</note>
    </ligand>
</feature>
<gene>
    <name evidence="19" type="primary">hemN</name>
    <name evidence="19" type="ORF">JCM31826_18020</name>
</gene>
<dbReference type="SFLD" id="SFLDS00029">
    <property type="entry name" value="Radical_SAM"/>
    <property type="match status" value="1"/>
</dbReference>
<reference evidence="19 20" key="1">
    <citation type="submission" date="2018-11" db="EMBL/GenBank/DDBJ databases">
        <title>Schleiferia aggregans sp. nov., a moderately thermophilic heterotrophic bacterium isolated from microbial mats at a terrestrial hot spring.</title>
        <authorList>
            <person name="Iino T."/>
            <person name="Ohkuma M."/>
            <person name="Haruta S."/>
        </authorList>
    </citation>
    <scope>NUCLEOTIDE SEQUENCE [LARGE SCALE GENOMIC DNA]</scope>
    <source>
        <strain evidence="19 20">LA</strain>
    </source>
</reference>
<evidence type="ECO:0000256" key="2">
    <source>
        <dbReference type="ARBA" id="ARBA00004785"/>
    </source>
</evidence>
<evidence type="ECO:0000259" key="18">
    <source>
        <dbReference type="PROSITE" id="PS51918"/>
    </source>
</evidence>
<dbReference type="GO" id="GO:0005737">
    <property type="term" value="C:cytoplasm"/>
    <property type="evidence" value="ECO:0007669"/>
    <property type="project" value="UniProtKB-SubCell"/>
</dbReference>
<dbReference type="Pfam" id="PF04055">
    <property type="entry name" value="Radical_SAM"/>
    <property type="match status" value="1"/>
</dbReference>
<dbReference type="SFLD" id="SFLDG01082">
    <property type="entry name" value="B12-binding_domain_containing"/>
    <property type="match status" value="1"/>
</dbReference>
<dbReference type="CDD" id="cd01335">
    <property type="entry name" value="Radical_SAM"/>
    <property type="match status" value="1"/>
</dbReference>
<organism evidence="19 20">
    <name type="scientific">Thermaurantimonas aggregans</name>
    <dbReference type="NCBI Taxonomy" id="2173829"/>
    <lineage>
        <taxon>Bacteria</taxon>
        <taxon>Pseudomonadati</taxon>
        <taxon>Bacteroidota</taxon>
        <taxon>Flavobacteriia</taxon>
        <taxon>Flavobacteriales</taxon>
        <taxon>Schleiferiaceae</taxon>
        <taxon>Thermaurantimonas</taxon>
    </lineage>
</organism>
<dbReference type="GO" id="GO:0051989">
    <property type="term" value="F:coproporphyrinogen dehydrogenase activity"/>
    <property type="evidence" value="ECO:0007669"/>
    <property type="project" value="UniProtKB-EC"/>
</dbReference>
<evidence type="ECO:0000256" key="14">
    <source>
        <dbReference type="ARBA" id="ARBA00048321"/>
    </source>
</evidence>
<feature type="binding site" evidence="16">
    <location>
        <position position="111"/>
    </location>
    <ligand>
        <name>S-adenosyl-L-methionine</name>
        <dbReference type="ChEBI" id="CHEBI:59789"/>
        <label>1</label>
    </ligand>
</feature>
<dbReference type="SMART" id="SM00729">
    <property type="entry name" value="Elp3"/>
    <property type="match status" value="1"/>
</dbReference>
<dbReference type="InterPro" id="IPR006638">
    <property type="entry name" value="Elp3/MiaA/NifB-like_rSAM"/>
</dbReference>
<comment type="function">
    <text evidence="13">Involved in the heme biosynthesis. Catalyzes the anaerobic oxidative decarboxylation of propionate groups of rings A and B of coproporphyrinogen III to yield the vinyl groups in protoporphyrinogen IX.</text>
</comment>
<feature type="binding site" evidence="16">
    <location>
        <position position="54"/>
    </location>
    <ligand>
        <name>S-adenosyl-L-methionine</name>
        <dbReference type="ChEBI" id="CHEBI:59789"/>
        <label>1</label>
    </ligand>
</feature>
<keyword evidence="11 15" id="KW-0411">Iron-sulfur</keyword>
<evidence type="ECO:0000256" key="4">
    <source>
        <dbReference type="ARBA" id="ARBA00011245"/>
    </source>
</evidence>
<keyword evidence="6 15" id="KW-0963">Cytoplasm</keyword>
<comment type="similarity">
    <text evidence="3 15">Belongs to the anaerobic coproporphyrinogen-III oxidase family.</text>
</comment>
<comment type="catalytic activity">
    <reaction evidence="14 15">
        <text>coproporphyrinogen III + 2 S-adenosyl-L-methionine = protoporphyrinogen IX + 2 5'-deoxyadenosine + 2 L-methionine + 2 CO2</text>
        <dbReference type="Rhea" id="RHEA:15425"/>
        <dbReference type="ChEBI" id="CHEBI:16526"/>
        <dbReference type="ChEBI" id="CHEBI:17319"/>
        <dbReference type="ChEBI" id="CHEBI:57307"/>
        <dbReference type="ChEBI" id="CHEBI:57309"/>
        <dbReference type="ChEBI" id="CHEBI:57844"/>
        <dbReference type="ChEBI" id="CHEBI:59789"/>
        <dbReference type="EC" id="1.3.98.3"/>
    </reaction>
</comment>
<evidence type="ECO:0000256" key="12">
    <source>
        <dbReference type="ARBA" id="ARBA00023244"/>
    </source>
</evidence>
<dbReference type="Gene3D" id="3.80.30.20">
    <property type="entry name" value="tm_1862 like domain"/>
    <property type="match status" value="1"/>
</dbReference>
<comment type="pathway">
    <text evidence="2 15">Porphyrin-containing compound metabolism; protoporphyrin-IX biosynthesis; protoporphyrinogen-IX from coproporphyrinogen-III (AdoMet route): step 1/1.</text>
</comment>
<dbReference type="PIRSF" id="PIRSF000167">
    <property type="entry name" value="HemN"/>
    <property type="match status" value="1"/>
</dbReference>
<keyword evidence="12 15" id="KW-0627">Porphyrin biosynthesis</keyword>
<evidence type="ECO:0000256" key="16">
    <source>
        <dbReference type="PIRSR" id="PIRSR000167-1"/>
    </source>
</evidence>
<name>A0A401XMT1_9FLAO</name>
<keyword evidence="9 15" id="KW-0560">Oxidoreductase</keyword>
<dbReference type="PROSITE" id="PS51918">
    <property type="entry name" value="RADICAL_SAM"/>
    <property type="match status" value="1"/>
</dbReference>
<comment type="caution">
    <text evidence="19">The sequence shown here is derived from an EMBL/GenBank/DDBJ whole genome shotgun (WGS) entry which is preliminary data.</text>
</comment>
<feature type="binding site" evidence="16">
    <location>
        <position position="328"/>
    </location>
    <ligand>
        <name>S-adenosyl-L-methionine</name>
        <dbReference type="ChEBI" id="CHEBI:59789"/>
        <label>1</label>
    </ligand>
</feature>
<dbReference type="InterPro" id="IPR058240">
    <property type="entry name" value="rSAM_sf"/>
</dbReference>
<evidence type="ECO:0000256" key="11">
    <source>
        <dbReference type="ARBA" id="ARBA00023014"/>
    </source>
</evidence>
<feature type="binding site" evidence="16">
    <location>
        <position position="242"/>
    </location>
    <ligand>
        <name>S-adenosyl-L-methionine</name>
        <dbReference type="ChEBI" id="CHEBI:59789"/>
        <label>2</label>
    </ligand>
</feature>
<dbReference type="AlphaFoldDB" id="A0A401XMT1"/>
<evidence type="ECO:0000256" key="13">
    <source>
        <dbReference type="ARBA" id="ARBA00024295"/>
    </source>
</evidence>
<keyword evidence="7 15" id="KW-0949">S-adenosyl-L-methionine</keyword>
<keyword evidence="20" id="KW-1185">Reference proteome</keyword>
<evidence type="ECO:0000256" key="17">
    <source>
        <dbReference type="PIRSR" id="PIRSR000167-2"/>
    </source>
</evidence>
<feature type="binding site" evidence="16">
    <location>
        <position position="208"/>
    </location>
    <ligand>
        <name>S-adenosyl-L-methionine</name>
        <dbReference type="ChEBI" id="CHEBI:59789"/>
        <label>2</label>
    </ligand>
</feature>
<comment type="subunit">
    <text evidence="4">Monomer.</text>
</comment>
<dbReference type="PANTHER" id="PTHR13932">
    <property type="entry name" value="COPROPORPHYRINIGEN III OXIDASE"/>
    <property type="match status" value="1"/>
</dbReference>
<dbReference type="NCBIfam" id="TIGR00538">
    <property type="entry name" value="hemN"/>
    <property type="match status" value="1"/>
</dbReference>
<accession>A0A401XMT1</accession>
<proteinExistence type="inferred from homology"/>
<evidence type="ECO:0000256" key="15">
    <source>
        <dbReference type="PIRNR" id="PIRNR000167"/>
    </source>
</evidence>
<dbReference type="PANTHER" id="PTHR13932:SF6">
    <property type="entry name" value="OXYGEN-INDEPENDENT COPROPORPHYRINOGEN III OXIDASE"/>
    <property type="match status" value="1"/>
</dbReference>